<evidence type="ECO:0000313" key="3">
    <source>
        <dbReference type="Proteomes" id="UP000548632"/>
    </source>
</evidence>
<feature type="transmembrane region" description="Helical" evidence="1">
    <location>
        <begin position="76"/>
        <end position="101"/>
    </location>
</feature>
<dbReference type="GO" id="GO:0016020">
    <property type="term" value="C:membrane"/>
    <property type="evidence" value="ECO:0007669"/>
    <property type="project" value="InterPro"/>
</dbReference>
<evidence type="ECO:0000313" key="2">
    <source>
        <dbReference type="EMBL" id="MBB1127096.1"/>
    </source>
</evidence>
<dbReference type="Proteomes" id="UP000548632">
    <property type="component" value="Unassembled WGS sequence"/>
</dbReference>
<feature type="transmembrane region" description="Helical" evidence="1">
    <location>
        <begin position="30"/>
        <end position="47"/>
    </location>
</feature>
<dbReference type="Pfam" id="PF04186">
    <property type="entry name" value="FxsA"/>
    <property type="match status" value="1"/>
</dbReference>
<keyword evidence="1" id="KW-0472">Membrane</keyword>
<proteinExistence type="predicted"/>
<dbReference type="AlphaFoldDB" id="A0A839HJG3"/>
<name>A0A839HJG3_9GAMM</name>
<dbReference type="NCBIfam" id="NF008528">
    <property type="entry name" value="PRK11463.1-2"/>
    <property type="match status" value="1"/>
</dbReference>
<evidence type="ECO:0000256" key="1">
    <source>
        <dbReference type="SAM" id="Phobius"/>
    </source>
</evidence>
<dbReference type="PANTHER" id="PTHR35335">
    <property type="entry name" value="UPF0716 PROTEIN FXSA"/>
    <property type="match status" value="1"/>
</dbReference>
<accession>A0A839HJG3</accession>
<protein>
    <submittedName>
        <fullName evidence="2">FxsA family protein</fullName>
    </submittedName>
</protein>
<sequence length="143" mass="15738">MLPLLLVLFVTAPLIELYLLIKIGAIIGPLTIILLELATAALGGYLLQRQGVSVLMRVQRLMAQGQMPALELLDGALLLIGGVALLLPGLITDVLGMILLIPPLRRLLIRRVVAQMTNTLSGMTVRHTHTRQFIETDYRREPD</sequence>
<feature type="transmembrane region" description="Helical" evidence="1">
    <location>
        <begin position="6"/>
        <end position="23"/>
    </location>
</feature>
<keyword evidence="1" id="KW-1133">Transmembrane helix</keyword>
<dbReference type="InterPro" id="IPR007313">
    <property type="entry name" value="FxsA"/>
</dbReference>
<keyword evidence="1" id="KW-0812">Transmembrane</keyword>
<dbReference type="EMBL" id="JABVCQ010000035">
    <property type="protein sequence ID" value="MBB1127096.1"/>
    <property type="molecule type" value="Genomic_DNA"/>
</dbReference>
<organism evidence="2 3">
    <name type="scientific">Thiospirillum jenense</name>
    <dbReference type="NCBI Taxonomy" id="1653858"/>
    <lineage>
        <taxon>Bacteria</taxon>
        <taxon>Pseudomonadati</taxon>
        <taxon>Pseudomonadota</taxon>
        <taxon>Gammaproteobacteria</taxon>
        <taxon>Chromatiales</taxon>
        <taxon>Chromatiaceae</taxon>
        <taxon>Thiospirillum</taxon>
    </lineage>
</organism>
<dbReference type="RefSeq" id="WP_182584720.1">
    <property type="nucleotide sequence ID" value="NZ_JABVCQ010000035.1"/>
</dbReference>
<comment type="caution">
    <text evidence="2">The sequence shown here is derived from an EMBL/GenBank/DDBJ whole genome shotgun (WGS) entry which is preliminary data.</text>
</comment>
<gene>
    <name evidence="2" type="ORF">HUK38_12805</name>
</gene>
<keyword evidence="3" id="KW-1185">Reference proteome</keyword>
<reference evidence="2 3" key="1">
    <citation type="journal article" date="2020" name="Arch. Microbiol.">
        <title>The genome sequence of the giant phototrophic gammaproteobacterium Thiospirillum jenense gives insight into its physiological properties and phylogenetic relationships.</title>
        <authorList>
            <person name="Imhoff J.F."/>
            <person name="Meyer T.E."/>
            <person name="Kyndt J.A."/>
        </authorList>
    </citation>
    <scope>NUCLEOTIDE SEQUENCE [LARGE SCALE GENOMIC DNA]</scope>
    <source>
        <strain evidence="2 3">DSM 216</strain>
    </source>
</reference>
<dbReference type="PANTHER" id="PTHR35335:SF1">
    <property type="entry name" value="UPF0716 PROTEIN FXSA"/>
    <property type="match status" value="1"/>
</dbReference>